<dbReference type="EMBL" id="KN847317">
    <property type="protein sequence ID" value="KIW61826.1"/>
    <property type="molecule type" value="Genomic_DNA"/>
</dbReference>
<feature type="region of interest" description="Disordered" evidence="7">
    <location>
        <begin position="400"/>
        <end position="453"/>
    </location>
</feature>
<feature type="compositionally biased region" description="Basic and acidic residues" evidence="7">
    <location>
        <begin position="107"/>
        <end position="120"/>
    </location>
</feature>
<keyword evidence="10" id="KW-1185">Reference proteome</keyword>
<organism evidence="9 10">
    <name type="scientific">Exophiala xenobiotica</name>
    <dbReference type="NCBI Taxonomy" id="348802"/>
    <lineage>
        <taxon>Eukaryota</taxon>
        <taxon>Fungi</taxon>
        <taxon>Dikarya</taxon>
        <taxon>Ascomycota</taxon>
        <taxon>Pezizomycotina</taxon>
        <taxon>Eurotiomycetes</taxon>
        <taxon>Chaetothyriomycetidae</taxon>
        <taxon>Chaetothyriales</taxon>
        <taxon>Herpotrichiellaceae</taxon>
        <taxon>Exophiala</taxon>
    </lineage>
</organism>
<keyword evidence="2 6" id="KW-0863">Zinc-finger</keyword>
<keyword evidence="1" id="KW-0479">Metal-binding</keyword>
<dbReference type="GO" id="GO:0008270">
    <property type="term" value="F:zinc ion binding"/>
    <property type="evidence" value="ECO:0007669"/>
    <property type="project" value="UniProtKB-KW"/>
</dbReference>
<keyword evidence="3" id="KW-0862">Zinc</keyword>
<dbReference type="InterPro" id="IPR000679">
    <property type="entry name" value="Znf_GATA"/>
</dbReference>
<proteinExistence type="predicted"/>
<evidence type="ECO:0000256" key="3">
    <source>
        <dbReference type="ARBA" id="ARBA00022833"/>
    </source>
</evidence>
<reference evidence="9 10" key="1">
    <citation type="submission" date="2015-01" db="EMBL/GenBank/DDBJ databases">
        <title>The Genome Sequence of Exophiala xenobiotica CBS118157.</title>
        <authorList>
            <consortium name="The Broad Institute Genomics Platform"/>
            <person name="Cuomo C."/>
            <person name="de Hoog S."/>
            <person name="Gorbushina A."/>
            <person name="Stielow B."/>
            <person name="Teixiera M."/>
            <person name="Abouelleil A."/>
            <person name="Chapman S.B."/>
            <person name="Priest M."/>
            <person name="Young S.K."/>
            <person name="Wortman J."/>
            <person name="Nusbaum C."/>
            <person name="Birren B."/>
        </authorList>
    </citation>
    <scope>NUCLEOTIDE SEQUENCE [LARGE SCALE GENOMIC DNA]</scope>
    <source>
        <strain evidence="9 10">CBS 118157</strain>
    </source>
</reference>
<dbReference type="Proteomes" id="UP000054342">
    <property type="component" value="Unassembled WGS sequence"/>
</dbReference>
<sequence>MATLDLGPRQRLVCLSNDLWTRWEEDADRLSRDTLPPISHLDLEAINNEKNGHGRFGMLNGLSISTAPLASPTATLYSGPPPPYSCGPSTVGSASGLSGYISPPESTTRRSTRDERESPGLRKSLPSIHEALGDRSMSLSGPLSASGQQQPLPTPTTTVGQSYTEGPKGPANPFSQSSGPPPPVLRDVFSAPQKAAAASMEKPPIVSADPRQPVSQHFGYPGSPRSNPPPAFRSSSLTNTSFTNHNDYPSATSPQAYDPPKQSYPFPPLGGSASSNGPPAHEPVQFGAGAKSDLQRPSYARAEDVQFSDTVKRHLDVFDAELGFNQINEASARTLDFARTWAQRFHHGSRSGYFHEALPSLSEMDDVLRHSHHIFENLTHLRELVIAQQTALSEHRARQAEEYHGLSDGYRNQGLVDRGERDAKKQRRGQKAAPPGRCHSCNRAETPEWRRGPDGARTLCNACGLHYAKLTRKMGVNKAAALTGSNLRPKHLDQTRP</sequence>
<dbReference type="AlphaFoldDB" id="A0A0D2CA15"/>
<dbReference type="InterPro" id="IPR013088">
    <property type="entry name" value="Znf_NHR/GATA"/>
</dbReference>
<evidence type="ECO:0000256" key="5">
    <source>
        <dbReference type="ARBA" id="ARBA00023163"/>
    </source>
</evidence>
<protein>
    <recommendedName>
        <fullName evidence="8">GATA-type domain-containing protein</fullName>
    </recommendedName>
</protein>
<evidence type="ECO:0000313" key="9">
    <source>
        <dbReference type="EMBL" id="KIW61826.1"/>
    </source>
</evidence>
<dbReference type="GO" id="GO:0043565">
    <property type="term" value="F:sequence-specific DNA binding"/>
    <property type="evidence" value="ECO:0007669"/>
    <property type="project" value="InterPro"/>
</dbReference>
<dbReference type="SMART" id="SM00401">
    <property type="entry name" value="ZnF_GATA"/>
    <property type="match status" value="1"/>
</dbReference>
<feature type="compositionally biased region" description="Low complexity" evidence="7">
    <location>
        <begin position="148"/>
        <end position="158"/>
    </location>
</feature>
<accession>A0A0D2CA15</accession>
<keyword evidence="4" id="KW-0805">Transcription regulation</keyword>
<feature type="domain" description="GATA-type" evidence="8">
    <location>
        <begin position="437"/>
        <end position="467"/>
    </location>
</feature>
<dbReference type="GO" id="GO:0006355">
    <property type="term" value="P:regulation of DNA-templated transcription"/>
    <property type="evidence" value="ECO:0007669"/>
    <property type="project" value="InterPro"/>
</dbReference>
<feature type="compositionally biased region" description="Polar residues" evidence="7">
    <location>
        <begin position="233"/>
        <end position="255"/>
    </location>
</feature>
<dbReference type="PROSITE" id="PS00344">
    <property type="entry name" value="GATA_ZN_FINGER_1"/>
    <property type="match status" value="1"/>
</dbReference>
<dbReference type="GeneID" id="25323808"/>
<evidence type="ECO:0000259" key="8">
    <source>
        <dbReference type="PROSITE" id="PS50114"/>
    </source>
</evidence>
<dbReference type="SUPFAM" id="SSF57716">
    <property type="entry name" value="Glucocorticoid receptor-like (DNA-binding domain)"/>
    <property type="match status" value="1"/>
</dbReference>
<dbReference type="CDD" id="cd00202">
    <property type="entry name" value="ZnF_GATA"/>
    <property type="match status" value="1"/>
</dbReference>
<dbReference type="STRING" id="348802.A0A0D2CA15"/>
<dbReference type="RefSeq" id="XP_013322412.1">
    <property type="nucleotide sequence ID" value="XM_013466958.1"/>
</dbReference>
<dbReference type="PROSITE" id="PS50114">
    <property type="entry name" value="GATA_ZN_FINGER_2"/>
    <property type="match status" value="1"/>
</dbReference>
<evidence type="ECO:0000256" key="4">
    <source>
        <dbReference type="ARBA" id="ARBA00023015"/>
    </source>
</evidence>
<dbReference type="PANTHER" id="PTHR47172:SF24">
    <property type="entry name" value="GATA ZINC FINGER DOMAIN-CONTAINING PROTEIN 14-RELATED"/>
    <property type="match status" value="1"/>
</dbReference>
<gene>
    <name evidence="9" type="ORF">PV05_01900</name>
</gene>
<feature type="compositionally biased region" description="Polar residues" evidence="7">
    <location>
        <begin position="137"/>
        <end position="147"/>
    </location>
</feature>
<evidence type="ECO:0000256" key="6">
    <source>
        <dbReference type="PROSITE-ProRule" id="PRU00094"/>
    </source>
</evidence>
<dbReference type="OrthoDB" id="2162994at2759"/>
<name>A0A0D2CA15_9EURO</name>
<evidence type="ECO:0000313" key="10">
    <source>
        <dbReference type="Proteomes" id="UP000054342"/>
    </source>
</evidence>
<dbReference type="HOGENOM" id="CLU_029475_1_1_1"/>
<dbReference type="Gene3D" id="3.30.50.10">
    <property type="entry name" value="Erythroid Transcription Factor GATA-1, subunit A"/>
    <property type="match status" value="1"/>
</dbReference>
<evidence type="ECO:0000256" key="2">
    <source>
        <dbReference type="ARBA" id="ARBA00022771"/>
    </source>
</evidence>
<evidence type="ECO:0000256" key="7">
    <source>
        <dbReference type="SAM" id="MobiDB-lite"/>
    </source>
</evidence>
<keyword evidence="5" id="KW-0804">Transcription</keyword>
<dbReference type="Pfam" id="PF00320">
    <property type="entry name" value="GATA"/>
    <property type="match status" value="1"/>
</dbReference>
<dbReference type="PANTHER" id="PTHR47172">
    <property type="entry name" value="OS01G0976800 PROTEIN"/>
    <property type="match status" value="1"/>
</dbReference>
<feature type="region of interest" description="Disordered" evidence="7">
    <location>
        <begin position="85"/>
        <end position="287"/>
    </location>
</feature>
<evidence type="ECO:0000256" key="1">
    <source>
        <dbReference type="ARBA" id="ARBA00022723"/>
    </source>
</evidence>